<dbReference type="AlphaFoldDB" id="A0A7H1MX88"/>
<organism evidence="1 2">
    <name type="scientific">Defluviicoccus vanus</name>
    <dbReference type="NCBI Taxonomy" id="111831"/>
    <lineage>
        <taxon>Bacteria</taxon>
        <taxon>Pseudomonadati</taxon>
        <taxon>Pseudomonadota</taxon>
        <taxon>Alphaproteobacteria</taxon>
        <taxon>Rhodospirillales</taxon>
        <taxon>Rhodospirillaceae</taxon>
        <taxon>Defluviicoccus</taxon>
    </lineage>
</organism>
<dbReference type="RefSeq" id="WP_190261517.1">
    <property type="nucleotide sequence ID" value="NZ_CP053923.1"/>
</dbReference>
<dbReference type="Pfam" id="PF20102">
    <property type="entry name" value="DUF6492"/>
    <property type="match status" value="1"/>
</dbReference>
<evidence type="ECO:0008006" key="3">
    <source>
        <dbReference type="Google" id="ProtNLM"/>
    </source>
</evidence>
<accession>A0A7H1MX88</accession>
<dbReference type="EMBL" id="CP053923">
    <property type="protein sequence ID" value="QNT68074.1"/>
    <property type="molecule type" value="Genomic_DNA"/>
</dbReference>
<gene>
    <name evidence="1" type="ORF">HQ394_00175</name>
</gene>
<protein>
    <recommendedName>
        <fullName evidence="3">Glycosyl transferase</fullName>
    </recommendedName>
</protein>
<name>A0A7H1MX88_9PROT</name>
<keyword evidence="2" id="KW-1185">Reference proteome</keyword>
<dbReference type="InterPro" id="IPR045499">
    <property type="entry name" value="DUF6492"/>
</dbReference>
<evidence type="ECO:0000313" key="2">
    <source>
        <dbReference type="Proteomes" id="UP000516369"/>
    </source>
</evidence>
<sequence>MSTLSYALVTPSYWKDVERCAMLIESVDRWVPPEIRHYLVIARRDVPLFRPLLTSRCQLIVVEDIIPAWLFRVPGIRRFWMSLRTRPVKNWILQQIVKLSVPGVVSEDVLLYADSDMFFIQPYDPRNYERGDRVPLFAETGQRGLITSNDLWQAVGSCLLGLPVETDCDSNYVGQLVYWRRANAVDMVRRVEEVNGHSWQQEVASRSDFAEYILYGLYATRVLGERSGHWHDDLVRTLCYWPAVPLDRPALERFRGTRQPHHHSAMVSSKSGTPVADIRAVFFTP</sequence>
<dbReference type="KEGG" id="dvn:HQ394_00175"/>
<dbReference type="Proteomes" id="UP000516369">
    <property type="component" value="Chromosome"/>
</dbReference>
<evidence type="ECO:0000313" key="1">
    <source>
        <dbReference type="EMBL" id="QNT68074.1"/>
    </source>
</evidence>
<proteinExistence type="predicted"/>
<reference evidence="1 2" key="1">
    <citation type="submission" date="2020-05" db="EMBL/GenBank/DDBJ databases">
        <title>Complete closed genome sequence of Defluviicoccus vanus.</title>
        <authorList>
            <person name="Bessarab I."/>
            <person name="Arumugam K."/>
            <person name="Maszenan A.M."/>
            <person name="Seviour R.J."/>
            <person name="Williams R.B."/>
        </authorList>
    </citation>
    <scope>NUCLEOTIDE SEQUENCE [LARGE SCALE GENOMIC DNA]</scope>
    <source>
        <strain evidence="1 2">Ben 114</strain>
    </source>
</reference>